<evidence type="ECO:0000313" key="5">
    <source>
        <dbReference type="Proteomes" id="UP000580709"/>
    </source>
</evidence>
<name>A0A6C1TWG8_9CORY</name>
<dbReference type="EMBL" id="JACEOR010000308">
    <property type="protein sequence ID" value="MBA4505221.1"/>
    <property type="molecule type" value="Genomic_DNA"/>
</dbReference>
<keyword evidence="1" id="KW-0732">Signal</keyword>
<reference evidence="2 5" key="2">
    <citation type="submission" date="2020-07" db="EMBL/GenBank/DDBJ databases">
        <authorList>
            <person name="Khare M."/>
        </authorList>
    </citation>
    <scope>NUCLEOTIDE SEQUENCE [LARGE SCALE GENOMIC DNA]</scope>
    <source>
        <strain evidence="2 5">P8776</strain>
    </source>
</reference>
<evidence type="ECO:0000313" key="3">
    <source>
        <dbReference type="EMBL" id="TVS26225.1"/>
    </source>
</evidence>
<feature type="signal peptide" evidence="1">
    <location>
        <begin position="1"/>
        <end position="26"/>
    </location>
</feature>
<dbReference type="EMBL" id="RXIR01000033">
    <property type="protein sequence ID" value="TVS26225.1"/>
    <property type="molecule type" value="Genomic_DNA"/>
</dbReference>
<accession>A0A6C1TWG8</accession>
<comment type="caution">
    <text evidence="3">The sequence shown here is derived from an EMBL/GenBank/DDBJ whole genome shotgun (WGS) entry which is preliminary data.</text>
</comment>
<proteinExistence type="predicted"/>
<gene>
    <name evidence="3" type="ORF">EKI59_11035</name>
    <name evidence="2" type="ORF">H0H28_07790</name>
</gene>
<dbReference type="Proteomes" id="UP000580709">
    <property type="component" value="Unassembled WGS sequence"/>
</dbReference>
<dbReference type="OrthoDB" id="9963466at2"/>
<dbReference type="Proteomes" id="UP000336646">
    <property type="component" value="Unassembled WGS sequence"/>
</dbReference>
<reference evidence="3 4" key="1">
    <citation type="submission" date="2018-12" db="EMBL/GenBank/DDBJ databases">
        <title>Corynebacterium sanguinis sp. nov., a clinically-associated and environmental corynebacterium.</title>
        <authorList>
            <person name="Gonzales-Siles L."/>
            <person name="Jaen-Luchoro D."/>
            <person name="Cardew S."/>
            <person name="Inganas E."/>
            <person name="Ohlen M."/>
            <person name="Jensie-Markopolous S."/>
            <person name="Pinyeiro-Iglesias B."/>
            <person name="Molin K."/>
            <person name="Skovbjerg S."/>
            <person name="Svensson-Stadler L."/>
            <person name="Funke G."/>
            <person name="Moore E.R.B."/>
        </authorList>
    </citation>
    <scope>NUCLEOTIDE SEQUENCE [LARGE SCALE GENOMIC DNA]</scope>
    <source>
        <strain evidence="3 4">58734</strain>
    </source>
</reference>
<evidence type="ECO:0000313" key="2">
    <source>
        <dbReference type="EMBL" id="MBA4505221.1"/>
    </source>
</evidence>
<sequence>MNIRNAITAVSASALLVAATPAVANAQIVAPAPSSNVAIPVYVTDFVSGFSPVSREETEQALKILAGTAIYGGKGLTAASSVYQLVTSSNPVGAASSLIRRAV</sequence>
<keyword evidence="5" id="KW-1185">Reference proteome</keyword>
<evidence type="ECO:0000313" key="4">
    <source>
        <dbReference type="Proteomes" id="UP000336646"/>
    </source>
</evidence>
<organism evidence="3 4">
    <name type="scientific">Corynebacterium sanguinis</name>
    <dbReference type="NCBI Taxonomy" id="2594913"/>
    <lineage>
        <taxon>Bacteria</taxon>
        <taxon>Bacillati</taxon>
        <taxon>Actinomycetota</taxon>
        <taxon>Actinomycetes</taxon>
        <taxon>Mycobacteriales</taxon>
        <taxon>Corynebacteriaceae</taxon>
        <taxon>Corynebacterium</taxon>
    </lineage>
</organism>
<evidence type="ECO:0000256" key="1">
    <source>
        <dbReference type="SAM" id="SignalP"/>
    </source>
</evidence>
<dbReference type="AlphaFoldDB" id="A0A6C1TWG8"/>
<dbReference type="RefSeq" id="WP_136652507.1">
    <property type="nucleotide sequence ID" value="NZ_JACEOR010000308.1"/>
</dbReference>
<protein>
    <submittedName>
        <fullName evidence="3">Uncharacterized protein</fullName>
    </submittedName>
</protein>
<feature type="chain" id="PRO_5044630543" evidence="1">
    <location>
        <begin position="27"/>
        <end position="103"/>
    </location>
</feature>